<protein>
    <submittedName>
        <fullName evidence="3">DUF1707 domain-containing protein</fullName>
    </submittedName>
</protein>
<feature type="region of interest" description="Disordered" evidence="1">
    <location>
        <begin position="61"/>
        <end position="84"/>
    </location>
</feature>
<dbReference type="EMBL" id="JAGSMN010000121">
    <property type="protein sequence ID" value="MBR7672648.1"/>
    <property type="molecule type" value="Genomic_DNA"/>
</dbReference>
<dbReference type="InterPro" id="IPR012551">
    <property type="entry name" value="DUF1707_SHOCT-like"/>
</dbReference>
<comment type="caution">
    <text evidence="3">The sequence shown here is derived from an EMBL/GenBank/DDBJ whole genome shotgun (WGS) entry which is preliminary data.</text>
</comment>
<evidence type="ECO:0000313" key="3">
    <source>
        <dbReference type="EMBL" id="MBR7672648.1"/>
    </source>
</evidence>
<evidence type="ECO:0000313" key="4">
    <source>
        <dbReference type="Proteomes" id="UP000675554"/>
    </source>
</evidence>
<dbReference type="PANTHER" id="PTHR40763">
    <property type="entry name" value="MEMBRANE PROTEIN-RELATED"/>
    <property type="match status" value="1"/>
</dbReference>
<organism evidence="3 4">
    <name type="scientific">Streptomyces daliensis</name>
    <dbReference type="NCBI Taxonomy" id="299421"/>
    <lineage>
        <taxon>Bacteria</taxon>
        <taxon>Bacillati</taxon>
        <taxon>Actinomycetota</taxon>
        <taxon>Actinomycetes</taxon>
        <taxon>Kitasatosporales</taxon>
        <taxon>Streptomycetaceae</taxon>
        <taxon>Streptomyces</taxon>
    </lineage>
</organism>
<accession>A0A8T4IL87</accession>
<name>A0A8T4IL87_9ACTN</name>
<reference evidence="3" key="1">
    <citation type="submission" date="2021-04" db="EMBL/GenBank/DDBJ databases">
        <title>Sequencing of actinobacteria type strains.</title>
        <authorList>
            <person name="Nguyen G.-S."/>
            <person name="Wentzel A."/>
        </authorList>
    </citation>
    <scope>NUCLEOTIDE SEQUENCE</scope>
    <source>
        <strain evidence="3">DSM 42095</strain>
    </source>
</reference>
<keyword evidence="4" id="KW-1185">Reference proteome</keyword>
<evidence type="ECO:0000256" key="1">
    <source>
        <dbReference type="SAM" id="MobiDB-lite"/>
    </source>
</evidence>
<feature type="domain" description="DUF1707" evidence="2">
    <location>
        <begin position="14"/>
        <end position="66"/>
    </location>
</feature>
<dbReference type="Pfam" id="PF08044">
    <property type="entry name" value="DUF1707"/>
    <property type="match status" value="1"/>
</dbReference>
<proteinExistence type="predicted"/>
<dbReference type="PANTHER" id="PTHR40763:SF5">
    <property type="entry name" value="MEMBRANE PROTEIN"/>
    <property type="match status" value="1"/>
</dbReference>
<dbReference type="AlphaFoldDB" id="A0A8T4IL87"/>
<sequence length="204" mass="22121">MTAQRPEPAAHSALRVSHADRERVVDQLREAAAEGRLEMDELDTRLGQALTAKTFGDLAPLTADLPPVDSPERPVGPPERKEPLILKGGMHGASRTGRWQVPGRIAAYGNIGGVTLDFTLTETRLPEVEVEVHGQMAGVTIVIPGDWAAETDDVEPEIGGVQDKTTPDRLPGTPLIRLTGNAGMGGVIVRHPNFRERRRLKRGR</sequence>
<evidence type="ECO:0000259" key="2">
    <source>
        <dbReference type="Pfam" id="PF08044"/>
    </source>
</evidence>
<gene>
    <name evidence="3" type="ORF">KDA82_06345</name>
</gene>
<dbReference type="Proteomes" id="UP000675554">
    <property type="component" value="Unassembled WGS sequence"/>
</dbReference>